<dbReference type="CDD" id="cd06849">
    <property type="entry name" value="lipoyl_domain"/>
    <property type="match status" value="1"/>
</dbReference>
<dbReference type="Proteomes" id="UP001231189">
    <property type="component" value="Unassembled WGS sequence"/>
</dbReference>
<evidence type="ECO:0008006" key="3">
    <source>
        <dbReference type="Google" id="ProtNLM"/>
    </source>
</evidence>
<dbReference type="AlphaFoldDB" id="A0AAD8RW46"/>
<reference evidence="1" key="1">
    <citation type="submission" date="2023-07" db="EMBL/GenBank/DDBJ databases">
        <title>A chromosome-level genome assembly of Lolium multiflorum.</title>
        <authorList>
            <person name="Chen Y."/>
            <person name="Copetti D."/>
            <person name="Kolliker R."/>
            <person name="Studer B."/>
        </authorList>
    </citation>
    <scope>NUCLEOTIDE SEQUENCE</scope>
    <source>
        <strain evidence="1">02402/16</strain>
        <tissue evidence="1">Leaf</tissue>
    </source>
</reference>
<organism evidence="1 2">
    <name type="scientific">Lolium multiflorum</name>
    <name type="common">Italian ryegrass</name>
    <name type="synonym">Lolium perenne subsp. multiflorum</name>
    <dbReference type="NCBI Taxonomy" id="4521"/>
    <lineage>
        <taxon>Eukaryota</taxon>
        <taxon>Viridiplantae</taxon>
        <taxon>Streptophyta</taxon>
        <taxon>Embryophyta</taxon>
        <taxon>Tracheophyta</taxon>
        <taxon>Spermatophyta</taxon>
        <taxon>Magnoliopsida</taxon>
        <taxon>Liliopsida</taxon>
        <taxon>Poales</taxon>
        <taxon>Poaceae</taxon>
        <taxon>BOP clade</taxon>
        <taxon>Pooideae</taxon>
        <taxon>Poodae</taxon>
        <taxon>Poeae</taxon>
        <taxon>Poeae Chloroplast Group 2 (Poeae type)</taxon>
        <taxon>Loliodinae</taxon>
        <taxon>Loliinae</taxon>
        <taxon>Lolium</taxon>
    </lineage>
</organism>
<dbReference type="EMBL" id="JAUUTY010000005">
    <property type="protein sequence ID" value="KAK1632002.1"/>
    <property type="molecule type" value="Genomic_DNA"/>
</dbReference>
<dbReference type="InterPro" id="IPR011053">
    <property type="entry name" value="Single_hybrid_motif"/>
</dbReference>
<evidence type="ECO:0000313" key="1">
    <source>
        <dbReference type="EMBL" id="KAK1632002.1"/>
    </source>
</evidence>
<evidence type="ECO:0000313" key="2">
    <source>
        <dbReference type="Proteomes" id="UP001231189"/>
    </source>
</evidence>
<comment type="caution">
    <text evidence="1">The sequence shown here is derived from an EMBL/GenBank/DDBJ whole genome shotgun (WGS) entry which is preliminary data.</text>
</comment>
<gene>
    <name evidence="1" type="ORF">QYE76_006317</name>
</gene>
<proteinExistence type="predicted"/>
<sequence length="134" mass="14652">MGGGGARGRSDSHIPPRYTHKYPCKICLEPPSPSSRFVKADCLGDSVEAVLPYMGESVTDGTLANFLRSMHLCVYLRFKCVNVYATSMLSAAEPGDKVEADEVIAQIETDKCALAFYHHLKPLGNSYTKHPSQT</sequence>
<dbReference type="SUPFAM" id="SSF51230">
    <property type="entry name" value="Single hybrid motif"/>
    <property type="match status" value="1"/>
</dbReference>
<dbReference type="Gene3D" id="2.40.50.100">
    <property type="match status" value="1"/>
</dbReference>
<name>A0AAD8RW46_LOLMU</name>
<keyword evidence="2" id="KW-1185">Reference proteome</keyword>
<protein>
    <recommendedName>
        <fullName evidence="3">Lipoyl-binding domain-containing protein</fullName>
    </recommendedName>
</protein>
<accession>A0AAD8RW46</accession>